<dbReference type="OrthoDB" id="10261066at2759"/>
<evidence type="ECO:0000256" key="16">
    <source>
        <dbReference type="ARBA" id="ARBA00023211"/>
    </source>
</evidence>
<feature type="domain" description="STT3/PglB/AglB core" evidence="23">
    <location>
        <begin position="537"/>
        <end position="586"/>
    </location>
</feature>
<dbReference type="PANTHER" id="PTHR13872:SF1">
    <property type="entry name" value="DOLICHYL-DIPHOSPHOOLIGOSACCHARIDE--PROTEIN GLYCOSYLTRANSFERASE SUBUNIT STT3B"/>
    <property type="match status" value="1"/>
</dbReference>
<evidence type="ECO:0000256" key="11">
    <source>
        <dbReference type="ARBA" id="ARBA00022824"/>
    </source>
</evidence>
<evidence type="ECO:0000256" key="8">
    <source>
        <dbReference type="ARBA" id="ARBA00022679"/>
    </source>
</evidence>
<evidence type="ECO:0000313" key="25">
    <source>
        <dbReference type="Proteomes" id="UP000188318"/>
    </source>
</evidence>
<dbReference type="VEuPathDB" id="FungiDB:ASPCADRAFT_206490"/>
<dbReference type="InterPro" id="IPR003674">
    <property type="entry name" value="Oligo_trans_STT3"/>
</dbReference>
<sequence>MAESPLDVLLKGNSGRTTRGLLRIIILATIAAAAVSSRLFSVIRFESIIHEFDPWFNFRATKYLVQHGFESFWDWFDDRTWHPLGRVTGGTLYPGLMVTSGVIYHVLRFLTIPVDIRNICVLLAPGFSGLTALAMYFLTCEMATSPSAGLLAAAFMGIVPGYISRSVAGSYDNEAIAIFLLVFTFFLWIKAVKNGSIMWGALAALFYGYMVSAWGGYVFITNLIPLHVFVLLCMGRYSSRIYISYTTWYALGTLASMQIPFVGFLPIRNSDHMSALGVFGLIQLVAFADFVRGFIPGKHFQRLLTTMIVVVFGIAFVGLVVLTVSGVIAPWSGRFYSLWDTGYAKIHIPIIASVSEHQPTAWPAFFFDLNFLIWLFPAGVYMCFRDLKDEHVFVIIYSVLASYFAGVMVRLMLTLTPIVCVAAALALSTILDTYVFATNGPNPRAKANEDTSSEGLRSARKPDVGITSYLSKAVMTSSVVVYLLLFVAHCTWVTSNAYSSPSVVLASRMPDGSQHIIDDYREAYYWLRQNTAHNAKIMSWWDYGYQIGGMADRPTLVDNNTWNNTHIATVGKAMSSREEVSYPILRQHDVDYVLVVFGGLLGYSGDDINKFLWMVRIAEGIWPDEVKERDFFTARGEYRVDDGATPTMRNSLMYKMSYYNFNSLFQPGQAVDRVRGSRLPAEGPQLSTLEEAFTSENWIIRIYKVKDLDNLGRDHNTAVAFDKGNKRKRATKRKGPRVLRTE</sequence>
<evidence type="ECO:0000256" key="17">
    <source>
        <dbReference type="ARBA" id="ARBA00048829"/>
    </source>
</evidence>
<keyword evidence="10" id="KW-0479">Metal-binding</keyword>
<keyword evidence="14 21" id="KW-0472">Membrane</keyword>
<comment type="subcellular location">
    <subcellularLocation>
        <location evidence="3">Endoplasmic reticulum membrane</location>
        <topology evidence="3">Multi-pass membrane protein</topology>
    </subcellularLocation>
</comment>
<comment type="catalytic activity">
    <reaction evidence="17">
        <text>a di-trans,poly-cis-dolichyl diphosphooligosaccharide + L-asparaginyl-[protein] = N(4)-(oligosaccharide-(1-&gt;4)-N-acetyl-beta-D-glucosaminyl-(1-&gt;4)-N-acetyl-beta-D-glucosaminyl)-L-asparaginyl-[protein] + a di-trans,poly-cis-dolichyl diphosphate + H(+)</text>
        <dbReference type="Rhea" id="RHEA:22980"/>
        <dbReference type="Rhea" id="RHEA-COMP:12804"/>
        <dbReference type="Rhea" id="RHEA-COMP:12805"/>
        <dbReference type="Rhea" id="RHEA-COMP:19506"/>
        <dbReference type="Rhea" id="RHEA-COMP:19509"/>
        <dbReference type="ChEBI" id="CHEBI:15378"/>
        <dbReference type="ChEBI" id="CHEBI:50347"/>
        <dbReference type="ChEBI" id="CHEBI:57497"/>
        <dbReference type="ChEBI" id="CHEBI:57570"/>
        <dbReference type="ChEBI" id="CHEBI:132529"/>
        <dbReference type="EC" id="2.4.99.18"/>
    </reaction>
</comment>
<evidence type="ECO:0000256" key="7">
    <source>
        <dbReference type="ARBA" id="ARBA00022676"/>
    </source>
</evidence>
<keyword evidence="12" id="KW-0460">Magnesium</keyword>
<dbReference type="UniPathway" id="UPA00378"/>
<feature type="transmembrane region" description="Helical" evidence="21">
    <location>
        <begin position="144"/>
        <end position="163"/>
    </location>
</feature>
<dbReference type="GO" id="GO:0043687">
    <property type="term" value="P:post-translational protein modification"/>
    <property type="evidence" value="ECO:0007669"/>
    <property type="project" value="TreeGrafter"/>
</dbReference>
<evidence type="ECO:0000256" key="20">
    <source>
        <dbReference type="SAM" id="MobiDB-lite"/>
    </source>
</evidence>
<dbReference type="PANTHER" id="PTHR13872">
    <property type="entry name" value="DOLICHYL-DIPHOSPHOOLIGOSACCHARIDE--PROTEIN GLYCOSYLTRANSFERASE SUBUNIT"/>
    <property type="match status" value="1"/>
</dbReference>
<evidence type="ECO:0000256" key="13">
    <source>
        <dbReference type="ARBA" id="ARBA00022989"/>
    </source>
</evidence>
<feature type="transmembrane region" description="Helical" evidence="21">
    <location>
        <begin position="21"/>
        <end position="43"/>
    </location>
</feature>
<feature type="transmembrane region" description="Helical" evidence="21">
    <location>
        <begin position="211"/>
        <end position="234"/>
    </location>
</feature>
<evidence type="ECO:0000256" key="6">
    <source>
        <dbReference type="ARBA" id="ARBA00012605"/>
    </source>
</evidence>
<feature type="compositionally biased region" description="Basic residues" evidence="20">
    <location>
        <begin position="725"/>
        <end position="742"/>
    </location>
</feature>
<evidence type="ECO:0000256" key="1">
    <source>
        <dbReference type="ARBA" id="ARBA00001936"/>
    </source>
</evidence>
<dbReference type="Proteomes" id="UP000188318">
    <property type="component" value="Unassembled WGS sequence"/>
</dbReference>
<accession>A0A1R3RP95</accession>
<evidence type="ECO:0000256" key="14">
    <source>
        <dbReference type="ARBA" id="ARBA00023136"/>
    </source>
</evidence>
<evidence type="ECO:0000256" key="19">
    <source>
        <dbReference type="ARBA" id="ARBA00067960"/>
    </source>
</evidence>
<evidence type="ECO:0000256" key="18">
    <source>
        <dbReference type="ARBA" id="ARBA00059243"/>
    </source>
</evidence>
<comment type="function">
    <text evidence="18">Catalytic subunit of the oligosaccharyl transferase (OST) complex that catalyzes the initial transfer of a defined glycan (Glc(3)Man(9)GlcNAc(2) in eukaryotes) from the lipid carrier dolichol-pyrophosphate to an asparagine residue within an Asn-X-Ser/Thr consensus motif in nascent polypeptide chains, the first step in protein N-glycosylation. N-glycosylation occurs cotranslationally and the complex associates with the Sec61 complex at the channel-forming translocon complex that mediates protein translocation across the endoplasmic reticulum (ER). All subunits are required for a maximal enzyme activity. This subunit contains the active site and the acceptor peptide and donor lipid-linked oligosaccharide (LLO) binding pockets.</text>
</comment>
<feature type="transmembrane region" description="Helical" evidence="21">
    <location>
        <begin position="415"/>
        <end position="437"/>
    </location>
</feature>
<evidence type="ECO:0000256" key="2">
    <source>
        <dbReference type="ARBA" id="ARBA00001946"/>
    </source>
</evidence>
<name>A0A1R3RP95_ASPC5</name>
<dbReference type="GO" id="GO:0018279">
    <property type="term" value="P:protein N-linked glycosylation via asparagine"/>
    <property type="evidence" value="ECO:0007669"/>
    <property type="project" value="TreeGrafter"/>
</dbReference>
<reference evidence="25" key="1">
    <citation type="journal article" date="2017" name="Genome Biol.">
        <title>Comparative genomics reveals high biological diversity and specific adaptations in the industrially and medically important fungal genus Aspergillus.</title>
        <authorList>
            <person name="de Vries R.P."/>
            <person name="Riley R."/>
            <person name="Wiebenga A."/>
            <person name="Aguilar-Osorio G."/>
            <person name="Amillis S."/>
            <person name="Uchima C.A."/>
            <person name="Anderluh G."/>
            <person name="Asadollahi M."/>
            <person name="Askin M."/>
            <person name="Barry K."/>
            <person name="Battaglia E."/>
            <person name="Bayram O."/>
            <person name="Benocci T."/>
            <person name="Braus-Stromeyer S.A."/>
            <person name="Caldana C."/>
            <person name="Canovas D."/>
            <person name="Cerqueira G.C."/>
            <person name="Chen F."/>
            <person name="Chen W."/>
            <person name="Choi C."/>
            <person name="Clum A."/>
            <person name="Dos Santos R.A."/>
            <person name="Damasio A.R."/>
            <person name="Diallinas G."/>
            <person name="Emri T."/>
            <person name="Fekete E."/>
            <person name="Flipphi M."/>
            <person name="Freyberg S."/>
            <person name="Gallo A."/>
            <person name="Gournas C."/>
            <person name="Habgood R."/>
            <person name="Hainaut M."/>
            <person name="Harispe M.L."/>
            <person name="Henrissat B."/>
            <person name="Hilden K.S."/>
            <person name="Hope R."/>
            <person name="Hossain A."/>
            <person name="Karabika E."/>
            <person name="Karaffa L."/>
            <person name="Karanyi Z."/>
            <person name="Krasevec N."/>
            <person name="Kuo A."/>
            <person name="Kusch H."/>
            <person name="LaButti K."/>
            <person name="Lagendijk E.L."/>
            <person name="Lapidus A."/>
            <person name="Levasseur A."/>
            <person name="Lindquist E."/>
            <person name="Lipzen A."/>
            <person name="Logrieco A.F."/>
            <person name="MacCabe A."/>
            <person name="Maekelae M.R."/>
            <person name="Malavazi I."/>
            <person name="Melin P."/>
            <person name="Meyer V."/>
            <person name="Mielnichuk N."/>
            <person name="Miskei M."/>
            <person name="Molnar A.P."/>
            <person name="Mule G."/>
            <person name="Ngan C.Y."/>
            <person name="Orejas M."/>
            <person name="Orosz E."/>
            <person name="Ouedraogo J.P."/>
            <person name="Overkamp K.M."/>
            <person name="Park H.-S."/>
            <person name="Perrone G."/>
            <person name="Piumi F."/>
            <person name="Punt P.J."/>
            <person name="Ram A.F."/>
            <person name="Ramon A."/>
            <person name="Rauscher S."/>
            <person name="Record E."/>
            <person name="Riano-Pachon D.M."/>
            <person name="Robert V."/>
            <person name="Roehrig J."/>
            <person name="Ruller R."/>
            <person name="Salamov A."/>
            <person name="Salih N.S."/>
            <person name="Samson R.A."/>
            <person name="Sandor E."/>
            <person name="Sanguinetti M."/>
            <person name="Schuetze T."/>
            <person name="Sepcic K."/>
            <person name="Shelest E."/>
            <person name="Sherlock G."/>
            <person name="Sophianopoulou V."/>
            <person name="Squina F.M."/>
            <person name="Sun H."/>
            <person name="Susca A."/>
            <person name="Todd R.B."/>
            <person name="Tsang A."/>
            <person name="Unkles S.E."/>
            <person name="van de Wiele N."/>
            <person name="van Rossen-Uffink D."/>
            <person name="Oliveira J.V."/>
            <person name="Vesth T.C."/>
            <person name="Visser J."/>
            <person name="Yu J.-H."/>
            <person name="Zhou M."/>
            <person name="Andersen M.R."/>
            <person name="Archer D.B."/>
            <person name="Baker S.E."/>
            <person name="Benoit I."/>
            <person name="Brakhage A.A."/>
            <person name="Braus G.H."/>
            <person name="Fischer R."/>
            <person name="Frisvad J.C."/>
            <person name="Goldman G.H."/>
            <person name="Houbraken J."/>
            <person name="Oakley B."/>
            <person name="Pocsi I."/>
            <person name="Scazzocchio C."/>
            <person name="Seiboth B."/>
            <person name="vanKuyk P.A."/>
            <person name="Wortman J."/>
            <person name="Dyer P.S."/>
            <person name="Grigoriev I.V."/>
        </authorList>
    </citation>
    <scope>NUCLEOTIDE SEQUENCE [LARGE SCALE GENOMIC DNA]</scope>
    <source>
        <strain evidence="25">ITEM 5010</strain>
    </source>
</reference>
<dbReference type="STRING" id="602072.A0A1R3RP95"/>
<keyword evidence="7" id="KW-0328">Glycosyltransferase</keyword>
<feature type="transmembrane region" description="Helical" evidence="21">
    <location>
        <begin position="479"/>
        <end position="498"/>
    </location>
</feature>
<dbReference type="GO" id="GO:0008250">
    <property type="term" value="C:oligosaccharyltransferase complex"/>
    <property type="evidence" value="ECO:0007669"/>
    <property type="project" value="UniProtKB-ARBA"/>
</dbReference>
<feature type="transmembrane region" description="Helical" evidence="21">
    <location>
        <begin position="119"/>
        <end position="138"/>
    </location>
</feature>
<keyword evidence="16" id="KW-0464">Manganese</keyword>
<evidence type="ECO:0000256" key="21">
    <source>
        <dbReference type="SAM" id="Phobius"/>
    </source>
</evidence>
<evidence type="ECO:0000256" key="10">
    <source>
        <dbReference type="ARBA" id="ARBA00022723"/>
    </source>
</evidence>
<protein>
    <recommendedName>
        <fullName evidence="19">Dolichyl-diphosphooligosaccharide--protein glycosyltransferase subunit STT3</fullName>
        <ecNumber evidence="6">2.4.99.18</ecNumber>
    </recommendedName>
</protein>
<comment type="cofactor">
    <cofactor evidence="1">
        <name>Mn(2+)</name>
        <dbReference type="ChEBI" id="CHEBI:29035"/>
    </cofactor>
</comment>
<feature type="transmembrane region" description="Helical" evidence="21">
    <location>
        <begin position="246"/>
        <end position="267"/>
    </location>
</feature>
<dbReference type="Pfam" id="PF21436">
    <property type="entry name" value="STT3-PglB_core"/>
    <property type="match status" value="1"/>
</dbReference>
<keyword evidence="8 24" id="KW-0808">Transferase</keyword>
<dbReference type="EMBL" id="KV907498">
    <property type="protein sequence ID" value="OOF96306.1"/>
    <property type="molecule type" value="Genomic_DNA"/>
</dbReference>
<comment type="similarity">
    <text evidence="5">Belongs to the STT3 family.</text>
</comment>
<feature type="transmembrane region" description="Helical" evidence="21">
    <location>
        <begin position="364"/>
        <end position="384"/>
    </location>
</feature>
<dbReference type="EC" id="2.4.99.18" evidence="6"/>
<evidence type="ECO:0000256" key="5">
    <source>
        <dbReference type="ARBA" id="ARBA00010810"/>
    </source>
</evidence>
<feature type="transmembrane region" description="Helical" evidence="21">
    <location>
        <begin position="273"/>
        <end position="291"/>
    </location>
</feature>
<feature type="transmembrane region" description="Helical" evidence="21">
    <location>
        <begin position="91"/>
        <end position="107"/>
    </location>
</feature>
<comment type="cofactor">
    <cofactor evidence="2">
        <name>Mg(2+)</name>
        <dbReference type="ChEBI" id="CHEBI:18420"/>
    </cofactor>
</comment>
<evidence type="ECO:0000256" key="12">
    <source>
        <dbReference type="ARBA" id="ARBA00022842"/>
    </source>
</evidence>
<dbReference type="GO" id="GO:0004579">
    <property type="term" value="F:dolichyl-diphosphooligosaccharide-protein glycotransferase activity"/>
    <property type="evidence" value="ECO:0007669"/>
    <property type="project" value="UniProtKB-EC"/>
</dbReference>
<dbReference type="Pfam" id="PF02516">
    <property type="entry name" value="STT3"/>
    <property type="match status" value="1"/>
</dbReference>
<keyword evidence="9 21" id="KW-0812">Transmembrane</keyword>
<dbReference type="OMA" id="TWYAIGT"/>
<evidence type="ECO:0000313" key="24">
    <source>
        <dbReference type="EMBL" id="OOF96306.1"/>
    </source>
</evidence>
<organism evidence="24 25">
    <name type="scientific">Aspergillus carbonarius (strain ITEM 5010)</name>
    <dbReference type="NCBI Taxonomy" id="602072"/>
    <lineage>
        <taxon>Eukaryota</taxon>
        <taxon>Fungi</taxon>
        <taxon>Dikarya</taxon>
        <taxon>Ascomycota</taxon>
        <taxon>Pezizomycotina</taxon>
        <taxon>Eurotiomycetes</taxon>
        <taxon>Eurotiomycetidae</taxon>
        <taxon>Eurotiales</taxon>
        <taxon>Aspergillaceae</taxon>
        <taxon>Aspergillus</taxon>
        <taxon>Aspergillus subgen. Circumdati</taxon>
    </lineage>
</organism>
<evidence type="ECO:0000259" key="23">
    <source>
        <dbReference type="Pfam" id="PF21436"/>
    </source>
</evidence>
<evidence type="ECO:0000256" key="9">
    <source>
        <dbReference type="ARBA" id="ARBA00022692"/>
    </source>
</evidence>
<keyword evidence="11" id="KW-0256">Endoplasmic reticulum</keyword>
<dbReference type="FunFam" id="3.40.50.12610:FF:000001">
    <property type="entry name" value="Dolichyl-diphosphooligosaccharide--protein glycosyltransferase subunit STT3B"/>
    <property type="match status" value="1"/>
</dbReference>
<feature type="transmembrane region" description="Helical" evidence="21">
    <location>
        <begin position="303"/>
        <end position="329"/>
    </location>
</feature>
<gene>
    <name evidence="24" type="ORF">ASPCADRAFT_206490</name>
</gene>
<keyword evidence="13 21" id="KW-1133">Transmembrane helix</keyword>
<feature type="domain" description="Oligosaccharyl transferase STT3 N-terminal" evidence="22">
    <location>
        <begin position="22"/>
        <end position="422"/>
    </location>
</feature>
<dbReference type="Gene3D" id="3.40.50.12610">
    <property type="match status" value="1"/>
</dbReference>
<evidence type="ECO:0000259" key="22">
    <source>
        <dbReference type="Pfam" id="PF02516"/>
    </source>
</evidence>
<evidence type="ECO:0000256" key="15">
    <source>
        <dbReference type="ARBA" id="ARBA00023180"/>
    </source>
</evidence>
<dbReference type="InterPro" id="IPR048307">
    <property type="entry name" value="STT3_N"/>
</dbReference>
<comment type="pathway">
    <text evidence="4">Protein modification; protein glycosylation.</text>
</comment>
<dbReference type="AlphaFoldDB" id="A0A1R3RP95"/>
<feature type="transmembrane region" description="Helical" evidence="21">
    <location>
        <begin position="391"/>
        <end position="409"/>
    </location>
</feature>
<dbReference type="GO" id="GO:0046872">
    <property type="term" value="F:metal ion binding"/>
    <property type="evidence" value="ECO:0007669"/>
    <property type="project" value="UniProtKB-KW"/>
</dbReference>
<keyword evidence="15" id="KW-0325">Glycoprotein</keyword>
<proteinExistence type="inferred from homology"/>
<evidence type="ECO:0000256" key="3">
    <source>
        <dbReference type="ARBA" id="ARBA00004477"/>
    </source>
</evidence>
<keyword evidence="25" id="KW-1185">Reference proteome</keyword>
<feature type="region of interest" description="Disordered" evidence="20">
    <location>
        <begin position="719"/>
        <end position="742"/>
    </location>
</feature>
<evidence type="ECO:0000256" key="4">
    <source>
        <dbReference type="ARBA" id="ARBA00004922"/>
    </source>
</evidence>
<dbReference type="InterPro" id="IPR048999">
    <property type="entry name" value="STT3-PglB_core"/>
</dbReference>
<feature type="transmembrane region" description="Helical" evidence="21">
    <location>
        <begin position="175"/>
        <end position="191"/>
    </location>
</feature>